<gene>
    <name evidence="3" type="ORF">J0911_07255</name>
</gene>
<evidence type="ECO:0000313" key="3">
    <source>
        <dbReference type="EMBL" id="MBO0608826.1"/>
    </source>
</evidence>
<dbReference type="InterPro" id="IPR003593">
    <property type="entry name" value="AAA+_ATPase"/>
</dbReference>
<keyword evidence="3" id="KW-0418">Kinase</keyword>
<feature type="compositionally biased region" description="Basic and acidic residues" evidence="1">
    <location>
        <begin position="31"/>
        <end position="41"/>
    </location>
</feature>
<feature type="region of interest" description="Disordered" evidence="1">
    <location>
        <begin position="1"/>
        <end position="45"/>
    </location>
</feature>
<reference evidence="4" key="2">
    <citation type="submission" date="2023-07" db="EMBL/GenBank/DDBJ databases">
        <title>Myceligenerans salitolerans sp. nov., a halotolerant actinomycete isolated from a salt lake in Xinjiang, China.</title>
        <authorList>
            <person name="Guan T."/>
        </authorList>
    </citation>
    <scope>NUCLEOTIDE SEQUENCE [LARGE SCALE GENOMIC DNA]</scope>
    <source>
        <strain evidence="4">XHU 5031</strain>
    </source>
</reference>
<comment type="caution">
    <text evidence="3">The sequence shown here is derived from an EMBL/GenBank/DDBJ whole genome shotgun (WGS) entry which is preliminary data.</text>
</comment>
<accession>A0ABS3I738</accession>
<dbReference type="Gene3D" id="3.40.50.300">
    <property type="entry name" value="P-loop containing nucleotide triphosphate hydrolases"/>
    <property type="match status" value="1"/>
</dbReference>
<evidence type="ECO:0000256" key="1">
    <source>
        <dbReference type="SAM" id="MobiDB-lite"/>
    </source>
</evidence>
<evidence type="ECO:0000259" key="2">
    <source>
        <dbReference type="SMART" id="SM00382"/>
    </source>
</evidence>
<name>A0ABS3I738_9MICO</name>
<protein>
    <submittedName>
        <fullName evidence="3">Nucleoside/nucleotide kinase family protein</fullName>
    </submittedName>
</protein>
<dbReference type="SMART" id="SM00382">
    <property type="entry name" value="AAA"/>
    <property type="match status" value="1"/>
</dbReference>
<dbReference type="Proteomes" id="UP000664617">
    <property type="component" value="Unassembled WGS sequence"/>
</dbReference>
<dbReference type="SUPFAM" id="SSF52540">
    <property type="entry name" value="P-loop containing nucleoside triphosphate hydrolases"/>
    <property type="match status" value="1"/>
</dbReference>
<keyword evidence="3" id="KW-0808">Transferase</keyword>
<keyword evidence="4" id="KW-1185">Reference proteome</keyword>
<dbReference type="EMBL" id="JAFMPK010000028">
    <property type="protein sequence ID" value="MBO0608826.1"/>
    <property type="molecule type" value="Genomic_DNA"/>
</dbReference>
<organism evidence="3 4">
    <name type="scientific">Myceligenerans salitolerans</name>
    <dbReference type="NCBI Taxonomy" id="1230528"/>
    <lineage>
        <taxon>Bacteria</taxon>
        <taxon>Bacillati</taxon>
        <taxon>Actinomycetota</taxon>
        <taxon>Actinomycetes</taxon>
        <taxon>Micrococcales</taxon>
        <taxon>Promicromonosporaceae</taxon>
        <taxon>Myceligenerans</taxon>
    </lineage>
</organism>
<feature type="domain" description="AAA+ ATPase" evidence="2">
    <location>
        <begin position="73"/>
        <end position="170"/>
    </location>
</feature>
<evidence type="ECO:0000313" key="4">
    <source>
        <dbReference type="Proteomes" id="UP000664617"/>
    </source>
</evidence>
<dbReference type="GO" id="GO:0016301">
    <property type="term" value="F:kinase activity"/>
    <property type="evidence" value="ECO:0007669"/>
    <property type="project" value="UniProtKB-KW"/>
</dbReference>
<sequence>MEHLERVVPPSDVAEAASEPVAQAAVEDQPADDRVTGDHEPATAWSADATAPAVPAELVDRARRLADDPTRAGRAILGLTGPPGAGKSTLAAGLAAALGPDLAVVVGMDGFHLANAVLEARGSRERKGAIDTFDDAGYADLLARIAAAHPHGAAVLAPEFRRELEEPIAGAVVVPPDVPLVITEGNYLLAETGRWPCAREHMTEVWYVDVPDDIRLERLTARHHAHGKTREAARAWAYGSDQRNAELVATTRDGADLHVTFE</sequence>
<reference evidence="3 4" key="1">
    <citation type="submission" date="2021-03" db="EMBL/GenBank/DDBJ databases">
        <authorList>
            <person name="Xin L."/>
        </authorList>
    </citation>
    <scope>NUCLEOTIDE SEQUENCE [LARGE SCALE GENOMIC DNA]</scope>
    <source>
        <strain evidence="3 4">XHU 5031</strain>
    </source>
</reference>
<dbReference type="PANTHER" id="PTHR10285">
    <property type="entry name" value="URIDINE KINASE"/>
    <property type="match status" value="1"/>
</dbReference>
<dbReference type="NCBIfam" id="NF006743">
    <property type="entry name" value="PRK09270.1-2"/>
    <property type="match status" value="1"/>
</dbReference>
<feature type="compositionally biased region" description="Low complexity" evidence="1">
    <location>
        <begin position="13"/>
        <end position="27"/>
    </location>
</feature>
<dbReference type="InterPro" id="IPR027417">
    <property type="entry name" value="P-loop_NTPase"/>
</dbReference>
<proteinExistence type="predicted"/>